<reference evidence="1" key="1">
    <citation type="journal article" date="2021" name="Proc. Natl. Acad. Sci. U.S.A.">
        <title>A Catalog of Tens of Thousands of Viruses from Human Metagenomes Reveals Hidden Associations with Chronic Diseases.</title>
        <authorList>
            <person name="Tisza M.J."/>
            <person name="Buck C.B."/>
        </authorList>
    </citation>
    <scope>NUCLEOTIDE SEQUENCE</scope>
    <source>
        <strain evidence="1">CtEQg15</strain>
    </source>
</reference>
<name>A0A8S5M5I0_9CAUD</name>
<dbReference type="InterPro" id="IPR010982">
    <property type="entry name" value="Lambda_DNA-bd_dom_sf"/>
</dbReference>
<dbReference type="GO" id="GO:0003677">
    <property type="term" value="F:DNA binding"/>
    <property type="evidence" value="ECO:0007669"/>
    <property type="project" value="UniProtKB-KW"/>
</dbReference>
<proteinExistence type="predicted"/>
<dbReference type="SUPFAM" id="SSF47413">
    <property type="entry name" value="lambda repressor-like DNA-binding domains"/>
    <property type="match status" value="1"/>
</dbReference>
<dbReference type="Gene3D" id="1.10.260.40">
    <property type="entry name" value="lambda repressor-like DNA-binding domains"/>
    <property type="match status" value="1"/>
</dbReference>
<accession>A0A8S5M5I0</accession>
<evidence type="ECO:0000313" key="1">
    <source>
        <dbReference type="EMBL" id="DAD77275.1"/>
    </source>
</evidence>
<protein>
    <submittedName>
        <fullName evidence="1">Putative transposon-related DNA-binding protein</fullName>
    </submittedName>
</protein>
<dbReference type="EMBL" id="BK014822">
    <property type="protein sequence ID" value="DAD77275.1"/>
    <property type="molecule type" value="Genomic_DNA"/>
</dbReference>
<keyword evidence="1" id="KW-0238">DNA-binding</keyword>
<sequence>MDIMLKRMLSLIPKKENGKYVHGAKKEFCEAIGAPTNIVSEWEGGKTKSYRNYLYVVSAKYNVSVEWLKGETDEKGIKKGPIPEDEADNMMNPDYLKLNAANRAAIDAAIAAFLASQKSED</sequence>
<organism evidence="1">
    <name type="scientific">Siphoviridae sp. ctEQg15</name>
    <dbReference type="NCBI Taxonomy" id="2826205"/>
    <lineage>
        <taxon>Viruses</taxon>
        <taxon>Duplodnaviria</taxon>
        <taxon>Heunggongvirae</taxon>
        <taxon>Uroviricota</taxon>
        <taxon>Caudoviricetes</taxon>
    </lineage>
</organism>